<evidence type="ECO:0000313" key="7">
    <source>
        <dbReference type="EMBL" id="MQX36429.1"/>
    </source>
</evidence>
<dbReference type="PANTHER" id="PTHR43179:SF12">
    <property type="entry name" value="GALACTOFURANOSYLTRANSFERASE GLFT2"/>
    <property type="match status" value="1"/>
</dbReference>
<evidence type="ECO:0000256" key="1">
    <source>
        <dbReference type="ARBA" id="ARBA00006739"/>
    </source>
</evidence>
<feature type="domain" description="Glycosyltransferase 2-like" evidence="6">
    <location>
        <begin position="171"/>
        <end position="233"/>
    </location>
</feature>
<evidence type="ECO:0000256" key="2">
    <source>
        <dbReference type="ARBA" id="ARBA00022676"/>
    </source>
</evidence>
<keyword evidence="4" id="KW-0812">Transmembrane</keyword>
<keyword evidence="3 7" id="KW-0808">Transferase</keyword>
<name>A0A7X2D2M5_9PROT</name>
<comment type="similarity">
    <text evidence="1">Belongs to the glycosyltransferase 2 family.</text>
</comment>
<dbReference type="GO" id="GO:0016757">
    <property type="term" value="F:glycosyltransferase activity"/>
    <property type="evidence" value="ECO:0007669"/>
    <property type="project" value="UniProtKB-KW"/>
</dbReference>
<evidence type="ECO:0000313" key="8">
    <source>
        <dbReference type="Proteomes" id="UP000434582"/>
    </source>
</evidence>
<evidence type="ECO:0000259" key="5">
    <source>
        <dbReference type="Pfam" id="PF00535"/>
    </source>
</evidence>
<evidence type="ECO:0000256" key="3">
    <source>
        <dbReference type="ARBA" id="ARBA00022679"/>
    </source>
</evidence>
<comment type="caution">
    <text evidence="7">The sequence shown here is derived from an EMBL/GenBank/DDBJ whole genome shotgun (WGS) entry which is preliminary data.</text>
</comment>
<proteinExistence type="inferred from homology"/>
<dbReference type="Proteomes" id="UP000434582">
    <property type="component" value="Unassembled WGS sequence"/>
</dbReference>
<keyword evidence="2" id="KW-0328">Glycosyltransferase</keyword>
<dbReference type="SUPFAM" id="SSF53448">
    <property type="entry name" value="Nucleotide-diphospho-sugar transferases"/>
    <property type="match status" value="1"/>
</dbReference>
<dbReference type="InterPro" id="IPR029044">
    <property type="entry name" value="Nucleotide-diphossugar_trans"/>
</dbReference>
<sequence>MTARPWVRVVVVTMNEGPLLARCLAHLCAQSDPGFEAVVVANGSDPAVLDPALPDDARVRVLRLPDNIGFAAANNRGADFGPDDTPPFLALLNPDAFPAPDWLAELRAAAGRHPEAAAFASLQRDAADPSVCDGLGDEMAPVGLVWRGGIWEPVPPLGTLVEGECFAACAAAALYRRAAWDAVGGFDGDFFCYLDDTDLSFRLRLRGGTVVFVPSAAVLHVGSATTGLDSDFVRYHTARNRLWLLAKDMPGPLLGLVTPGVVLVVALLLVRAARRGRLAVEARGVRDGIAGLPTAWRRRRAIQAARTVPWWRVAAALTWDPRRFARRAARRGRVRRP</sequence>
<dbReference type="PANTHER" id="PTHR43179">
    <property type="entry name" value="RHAMNOSYLTRANSFERASE WBBL"/>
    <property type="match status" value="1"/>
</dbReference>
<keyword evidence="4" id="KW-0472">Membrane</keyword>
<organism evidence="7 8">
    <name type="scientific">Roseospira navarrensis</name>
    <dbReference type="NCBI Taxonomy" id="140058"/>
    <lineage>
        <taxon>Bacteria</taxon>
        <taxon>Pseudomonadati</taxon>
        <taxon>Pseudomonadota</taxon>
        <taxon>Alphaproteobacteria</taxon>
        <taxon>Rhodospirillales</taxon>
        <taxon>Rhodospirillaceae</taxon>
        <taxon>Roseospira</taxon>
    </lineage>
</organism>
<dbReference type="Pfam" id="PF13632">
    <property type="entry name" value="Glyco_trans_2_3"/>
    <property type="match status" value="1"/>
</dbReference>
<dbReference type="Pfam" id="PF00535">
    <property type="entry name" value="Glycos_transf_2"/>
    <property type="match status" value="1"/>
</dbReference>
<evidence type="ECO:0000259" key="6">
    <source>
        <dbReference type="Pfam" id="PF13632"/>
    </source>
</evidence>
<gene>
    <name evidence="7" type="ORF">GHC57_07855</name>
</gene>
<dbReference type="RefSeq" id="WP_153342927.1">
    <property type="nucleotide sequence ID" value="NZ_WIVE01000019.1"/>
</dbReference>
<feature type="transmembrane region" description="Helical" evidence="4">
    <location>
        <begin position="249"/>
        <end position="270"/>
    </location>
</feature>
<dbReference type="OrthoDB" id="9783791at2"/>
<evidence type="ECO:0000256" key="4">
    <source>
        <dbReference type="SAM" id="Phobius"/>
    </source>
</evidence>
<keyword evidence="8" id="KW-1185">Reference proteome</keyword>
<protein>
    <submittedName>
        <fullName evidence="7">Glycosyltransferase</fullName>
    </submittedName>
</protein>
<keyword evidence="4" id="KW-1133">Transmembrane helix</keyword>
<feature type="domain" description="Glycosyltransferase 2-like" evidence="5">
    <location>
        <begin position="9"/>
        <end position="123"/>
    </location>
</feature>
<dbReference type="Gene3D" id="3.90.550.10">
    <property type="entry name" value="Spore Coat Polysaccharide Biosynthesis Protein SpsA, Chain A"/>
    <property type="match status" value="1"/>
</dbReference>
<accession>A0A7X2D2M5</accession>
<dbReference type="EMBL" id="WIVE01000019">
    <property type="protein sequence ID" value="MQX36429.1"/>
    <property type="molecule type" value="Genomic_DNA"/>
</dbReference>
<reference evidence="7 8" key="1">
    <citation type="submission" date="2019-10" db="EMBL/GenBank/DDBJ databases">
        <title>Draft whole-genome sequence of the purple nonsulfur photosynthetic bacterium Roseospira navarrensis DSM 15114.</title>
        <authorList>
            <person name="Kyndt J.A."/>
            <person name="Meyer T.E."/>
        </authorList>
    </citation>
    <scope>NUCLEOTIDE SEQUENCE [LARGE SCALE GENOMIC DNA]</scope>
    <source>
        <strain evidence="7 8">DSM 15114</strain>
    </source>
</reference>
<dbReference type="InterPro" id="IPR001173">
    <property type="entry name" value="Glyco_trans_2-like"/>
</dbReference>
<dbReference type="AlphaFoldDB" id="A0A7X2D2M5"/>